<dbReference type="Proteomes" id="UP000789920">
    <property type="component" value="Unassembled WGS sequence"/>
</dbReference>
<reference evidence="1" key="1">
    <citation type="submission" date="2021-06" db="EMBL/GenBank/DDBJ databases">
        <authorList>
            <person name="Kallberg Y."/>
            <person name="Tangrot J."/>
            <person name="Rosling A."/>
        </authorList>
    </citation>
    <scope>NUCLEOTIDE SEQUENCE</scope>
    <source>
        <strain evidence="1">MA461A</strain>
    </source>
</reference>
<protein>
    <submittedName>
        <fullName evidence="1">25724_t:CDS:1</fullName>
    </submittedName>
</protein>
<comment type="caution">
    <text evidence="1">The sequence shown here is derived from an EMBL/GenBank/DDBJ whole genome shotgun (WGS) entry which is preliminary data.</text>
</comment>
<evidence type="ECO:0000313" key="2">
    <source>
        <dbReference type="Proteomes" id="UP000789920"/>
    </source>
</evidence>
<evidence type="ECO:0000313" key="1">
    <source>
        <dbReference type="EMBL" id="CAG8801546.1"/>
    </source>
</evidence>
<sequence>SNHTTITTPTSVTVQSNPSSPISPPDSIQPNSMVSELQTFFKDLMA</sequence>
<feature type="non-terminal residue" evidence="1">
    <location>
        <position position="1"/>
    </location>
</feature>
<organism evidence="1 2">
    <name type="scientific">Racocetra persica</name>
    <dbReference type="NCBI Taxonomy" id="160502"/>
    <lineage>
        <taxon>Eukaryota</taxon>
        <taxon>Fungi</taxon>
        <taxon>Fungi incertae sedis</taxon>
        <taxon>Mucoromycota</taxon>
        <taxon>Glomeromycotina</taxon>
        <taxon>Glomeromycetes</taxon>
        <taxon>Diversisporales</taxon>
        <taxon>Gigasporaceae</taxon>
        <taxon>Racocetra</taxon>
    </lineage>
</organism>
<gene>
    <name evidence="1" type="ORF">RPERSI_LOCUS21130</name>
</gene>
<accession>A0ACA9RNH2</accession>
<dbReference type="EMBL" id="CAJVQC010061192">
    <property type="protein sequence ID" value="CAG8801546.1"/>
    <property type="molecule type" value="Genomic_DNA"/>
</dbReference>
<keyword evidence="2" id="KW-1185">Reference proteome</keyword>
<proteinExistence type="predicted"/>
<feature type="non-terminal residue" evidence="1">
    <location>
        <position position="46"/>
    </location>
</feature>
<name>A0ACA9RNH2_9GLOM</name>